<dbReference type="PANTHER" id="PTHR47987">
    <property type="entry name" value="OS08G0249100 PROTEIN"/>
    <property type="match status" value="1"/>
</dbReference>
<keyword evidence="3" id="KW-1185">Reference proteome</keyword>
<feature type="domain" description="Protein kinase" evidence="1">
    <location>
        <begin position="294"/>
        <end position="579"/>
    </location>
</feature>
<organism evidence="2 3">
    <name type="scientific">Kalanchoe fedtschenkoi</name>
    <name type="common">Lavender scallops</name>
    <name type="synonym">South American air plant</name>
    <dbReference type="NCBI Taxonomy" id="63787"/>
    <lineage>
        <taxon>Eukaryota</taxon>
        <taxon>Viridiplantae</taxon>
        <taxon>Streptophyta</taxon>
        <taxon>Embryophyta</taxon>
        <taxon>Tracheophyta</taxon>
        <taxon>Spermatophyta</taxon>
        <taxon>Magnoliopsida</taxon>
        <taxon>eudicotyledons</taxon>
        <taxon>Gunneridae</taxon>
        <taxon>Pentapetalae</taxon>
        <taxon>Saxifragales</taxon>
        <taxon>Crassulaceae</taxon>
        <taxon>Kalanchoe</taxon>
    </lineage>
</organism>
<dbReference type="InterPro" id="IPR011009">
    <property type="entry name" value="Kinase-like_dom_sf"/>
</dbReference>
<dbReference type="Pfam" id="PF00069">
    <property type="entry name" value="Pkinase"/>
    <property type="match status" value="1"/>
</dbReference>
<dbReference type="PROSITE" id="PS50011">
    <property type="entry name" value="PROTEIN_KINASE_DOM"/>
    <property type="match status" value="1"/>
</dbReference>
<sequence>MLQRRNSLMLEGPLAANHCENQLVLCCEEGHDHESCSADSYTESWRSFGGEARHQLPFRVKCPIMSRILSTAMAVIDRTSSKGAIRYRRDSSGDLSLQSDLTCYESCFDDQSEAGDGSSFFNYLEKNFSRPRVRQEYALRWPQPKTDINLYLPLKDSNTAEDENLFSIVPCKCDSGQIKLYSVSHSEALQAIEDELLSESCDSKYDDDLSLFSDSDEKASDSLDSSYMMELAQSAASATPGWPLCQIPVSKTPQYRDVSTEEAAAANLQLVPVTKSLSWRLFGLDELKTATAEFSEDNLIGRGGCSKVYKGCLPDGEVVAVKVLKQNKNASKDFYAAEMDIISSLKHKHITAFLGACFESDQHIFVYDFMPEGSLDEHLHCSEKKSPLTWELRYNVAVVIAEALSYLHNECPQPVIHRDVKSSNILLSSDFQPQLSDFGLAIWGPNNSREYHASCGNNLVGTFGYIAPEYFMHGEVSDKVDVYSFGVVLLELVTGKKPIIGSVGVQGQQSLVKWAKPMMDSGDIRALADPNLAERFNMDQMQRMVSAAALCTSQSARARPSMSEVLKLLNGETTGQELTVTQAAPHHMRTWSDDDEFWIASELDRGRMSLALMDTDDDEPAAIISTPRLKRRSTMADFLERSH</sequence>
<dbReference type="GO" id="GO:0004672">
    <property type="term" value="F:protein kinase activity"/>
    <property type="evidence" value="ECO:0007669"/>
    <property type="project" value="InterPro"/>
</dbReference>
<dbReference type="SMART" id="SM00220">
    <property type="entry name" value="S_TKc"/>
    <property type="match status" value="1"/>
</dbReference>
<proteinExistence type="predicted"/>
<accession>A0A7N0R9S8</accession>
<dbReference type="Gene3D" id="1.10.510.10">
    <property type="entry name" value="Transferase(Phosphotransferase) domain 1"/>
    <property type="match status" value="1"/>
</dbReference>
<dbReference type="FunFam" id="1.10.510.10:FF:000284">
    <property type="entry name" value="Putative receptor-like serine/threonine-protein kinase"/>
    <property type="match status" value="1"/>
</dbReference>
<dbReference type="Gramene" id="Kaladp0003s0092.1.v1.1">
    <property type="protein sequence ID" value="Kaladp0003s0092.1.v1.1"/>
    <property type="gene ID" value="Kaladp0003s0092.v1.1"/>
</dbReference>
<dbReference type="FunFam" id="3.30.200.20:FF:000268">
    <property type="entry name" value="probable receptor-like serine/threonine-protein kinase At5g57670"/>
    <property type="match status" value="1"/>
</dbReference>
<dbReference type="GO" id="GO:0005524">
    <property type="term" value="F:ATP binding"/>
    <property type="evidence" value="ECO:0007669"/>
    <property type="project" value="InterPro"/>
</dbReference>
<dbReference type="SUPFAM" id="SSF56112">
    <property type="entry name" value="Protein kinase-like (PK-like)"/>
    <property type="match status" value="1"/>
</dbReference>
<dbReference type="PANTHER" id="PTHR47987:SF11">
    <property type="entry name" value="RECEPTOR-LIKE CYTOSOLIC SERINE_THREONINE-PROTEIN KINASE RBK1 ISOFORM X1"/>
    <property type="match status" value="1"/>
</dbReference>
<dbReference type="PROSITE" id="PS00108">
    <property type="entry name" value="PROTEIN_KINASE_ST"/>
    <property type="match status" value="1"/>
</dbReference>
<dbReference type="InterPro" id="IPR046958">
    <property type="entry name" value="RBK1/2/STUNTED"/>
</dbReference>
<dbReference type="InterPro" id="IPR008271">
    <property type="entry name" value="Ser/Thr_kinase_AS"/>
</dbReference>
<evidence type="ECO:0000313" key="2">
    <source>
        <dbReference type="EnsemblPlants" id="Kaladp0003s0092.1.v1.1"/>
    </source>
</evidence>
<evidence type="ECO:0000259" key="1">
    <source>
        <dbReference type="PROSITE" id="PS50011"/>
    </source>
</evidence>
<reference evidence="2" key="1">
    <citation type="submission" date="2021-01" db="UniProtKB">
        <authorList>
            <consortium name="EnsemblPlants"/>
        </authorList>
    </citation>
    <scope>IDENTIFICATION</scope>
</reference>
<dbReference type="Gene3D" id="3.30.200.20">
    <property type="entry name" value="Phosphorylase Kinase, domain 1"/>
    <property type="match status" value="1"/>
</dbReference>
<dbReference type="InterPro" id="IPR000719">
    <property type="entry name" value="Prot_kinase_dom"/>
</dbReference>
<dbReference type="EnsemblPlants" id="Kaladp0003s0092.1.v1.1">
    <property type="protein sequence ID" value="Kaladp0003s0092.1.v1.1"/>
    <property type="gene ID" value="Kaladp0003s0092.v1.1"/>
</dbReference>
<name>A0A7N0R9S8_KALFE</name>
<dbReference type="AlphaFoldDB" id="A0A7N0R9S8"/>
<protein>
    <recommendedName>
        <fullName evidence="1">Protein kinase domain-containing protein</fullName>
    </recommendedName>
</protein>
<dbReference type="CDD" id="cd14066">
    <property type="entry name" value="STKc_IRAK"/>
    <property type="match status" value="1"/>
</dbReference>
<evidence type="ECO:0000313" key="3">
    <source>
        <dbReference type="Proteomes" id="UP000594263"/>
    </source>
</evidence>
<dbReference type="Proteomes" id="UP000594263">
    <property type="component" value="Unplaced"/>
</dbReference>